<dbReference type="Proteomes" id="UP000018721">
    <property type="component" value="Unassembled WGS sequence"/>
</dbReference>
<evidence type="ECO:0008006" key="4">
    <source>
        <dbReference type="Google" id="ProtNLM"/>
    </source>
</evidence>
<name>V9EYY1_PHYNI</name>
<feature type="compositionally biased region" description="Low complexity" evidence="1">
    <location>
        <begin position="54"/>
        <end position="75"/>
    </location>
</feature>
<sequence length="308" mass="34839">MTQRQVMSPNRAKASVRERSTRLDESDHDASSGDDVQGPDNVSEHSEAAGSTASSESDSSSSDSSSCSSSDSSSSDGRKKKTRRSSKKKSYKKKRDERLCRDSPNLEVPKLTGADDYELWRTMIELKLKVQKLWDMVTEKEEKSEVWSSHRKRRWEARWLKAQEIIAGSLGPRLAGRYRRLLVRCDPVALFQEIEKEYNAGSAAKNDILIKNAMFSRKLVKGERVDLYIDAIMKMQEDLVTLGFPLGEDELARLLLTNSLEAFPDLSSELVGARLKRSVLEVGRVRGRLLAREQEESMRSSHELKNTP</sequence>
<evidence type="ECO:0000256" key="1">
    <source>
        <dbReference type="SAM" id="MobiDB-lite"/>
    </source>
</evidence>
<evidence type="ECO:0000313" key="3">
    <source>
        <dbReference type="Proteomes" id="UP000018721"/>
    </source>
</evidence>
<feature type="compositionally biased region" description="Basic and acidic residues" evidence="1">
    <location>
        <begin position="15"/>
        <end position="31"/>
    </location>
</feature>
<feature type="region of interest" description="Disordered" evidence="1">
    <location>
        <begin position="1"/>
        <end position="101"/>
    </location>
</feature>
<dbReference type="HOGENOM" id="CLU_904887_0_0_1"/>
<gene>
    <name evidence="2" type="ORF">F443_10807</name>
</gene>
<feature type="compositionally biased region" description="Basic residues" evidence="1">
    <location>
        <begin position="78"/>
        <end position="93"/>
    </location>
</feature>
<dbReference type="OrthoDB" id="122621at2759"/>
<keyword evidence="3" id="KW-1185">Reference proteome</keyword>
<proteinExistence type="predicted"/>
<comment type="caution">
    <text evidence="2">The sequence shown here is derived from an EMBL/GenBank/DDBJ whole genome shotgun (WGS) entry which is preliminary data.</text>
</comment>
<dbReference type="Pfam" id="PF14223">
    <property type="entry name" value="Retrotran_gag_2"/>
    <property type="match status" value="1"/>
</dbReference>
<reference evidence="2 3" key="1">
    <citation type="submission" date="2013-11" db="EMBL/GenBank/DDBJ databases">
        <title>The Genome Sequence of Phytophthora parasitica P1569.</title>
        <authorList>
            <consortium name="The Broad Institute Genomics Platform"/>
            <person name="Russ C."/>
            <person name="Tyler B."/>
            <person name="Panabieres F."/>
            <person name="Shan W."/>
            <person name="Tripathy S."/>
            <person name="Grunwald N."/>
            <person name="Machado M."/>
            <person name="Johnson C.S."/>
            <person name="Arredondo F."/>
            <person name="Hong C."/>
            <person name="Coffey M."/>
            <person name="Young S.K."/>
            <person name="Zeng Q."/>
            <person name="Gargeya S."/>
            <person name="Fitzgerald M."/>
            <person name="Abouelleil A."/>
            <person name="Alvarado L."/>
            <person name="Chapman S.B."/>
            <person name="Gainer-Dewar J."/>
            <person name="Goldberg J."/>
            <person name="Griggs A."/>
            <person name="Gujja S."/>
            <person name="Hansen M."/>
            <person name="Howarth C."/>
            <person name="Imamovic A."/>
            <person name="Ireland A."/>
            <person name="Larimer J."/>
            <person name="McCowan C."/>
            <person name="Murphy C."/>
            <person name="Pearson M."/>
            <person name="Poon T.W."/>
            <person name="Priest M."/>
            <person name="Roberts A."/>
            <person name="Saif S."/>
            <person name="Shea T."/>
            <person name="Sykes S."/>
            <person name="Wortman J."/>
            <person name="Nusbaum C."/>
            <person name="Birren B."/>
        </authorList>
    </citation>
    <scope>NUCLEOTIDE SEQUENCE [LARGE SCALE GENOMIC DNA]</scope>
    <source>
        <strain evidence="2 3">P1569</strain>
    </source>
</reference>
<dbReference type="EMBL" id="ANIZ01001832">
    <property type="protein sequence ID" value="ETI44480.1"/>
    <property type="molecule type" value="Genomic_DNA"/>
</dbReference>
<organism evidence="2 3">
    <name type="scientific">Phytophthora nicotianae P1569</name>
    <dbReference type="NCBI Taxonomy" id="1317065"/>
    <lineage>
        <taxon>Eukaryota</taxon>
        <taxon>Sar</taxon>
        <taxon>Stramenopiles</taxon>
        <taxon>Oomycota</taxon>
        <taxon>Peronosporomycetes</taxon>
        <taxon>Peronosporales</taxon>
        <taxon>Peronosporaceae</taxon>
        <taxon>Phytophthora</taxon>
    </lineage>
</organism>
<accession>V9EYY1</accession>
<dbReference type="AlphaFoldDB" id="V9EYY1"/>
<protein>
    <recommendedName>
        <fullName evidence="4">DUF4219 domain-containing protein</fullName>
    </recommendedName>
</protein>
<evidence type="ECO:0000313" key="2">
    <source>
        <dbReference type="EMBL" id="ETI44480.1"/>
    </source>
</evidence>
<feature type="non-terminal residue" evidence="2">
    <location>
        <position position="308"/>
    </location>
</feature>